<dbReference type="Gramene" id="C.cajan_06334.t">
    <property type="protein sequence ID" value="C.cajan_06334.t.cds1"/>
    <property type="gene ID" value="C.cajan_06334"/>
</dbReference>
<evidence type="ECO:0000259" key="2">
    <source>
        <dbReference type="Pfam" id="PF24747"/>
    </source>
</evidence>
<dbReference type="PANTHER" id="PTHR33177:SF74">
    <property type="entry name" value="PROTEIN GL2-INTERACTING REPRESSOR 1"/>
    <property type="match status" value="1"/>
</dbReference>
<feature type="compositionally biased region" description="Low complexity" evidence="1">
    <location>
        <begin position="29"/>
        <end position="47"/>
    </location>
</feature>
<dbReference type="Proteomes" id="UP000075243">
    <property type="component" value="Chromosome 2"/>
</dbReference>
<organism evidence="3 5">
    <name type="scientific">Cajanus cajan</name>
    <name type="common">Pigeon pea</name>
    <name type="synonym">Cajanus indicus</name>
    <dbReference type="NCBI Taxonomy" id="3821"/>
    <lineage>
        <taxon>Eukaryota</taxon>
        <taxon>Viridiplantae</taxon>
        <taxon>Streptophyta</taxon>
        <taxon>Embryophyta</taxon>
        <taxon>Tracheophyta</taxon>
        <taxon>Spermatophyta</taxon>
        <taxon>Magnoliopsida</taxon>
        <taxon>eudicotyledons</taxon>
        <taxon>Gunneridae</taxon>
        <taxon>Pentapetalae</taxon>
        <taxon>rosids</taxon>
        <taxon>fabids</taxon>
        <taxon>Fabales</taxon>
        <taxon>Fabaceae</taxon>
        <taxon>Papilionoideae</taxon>
        <taxon>50 kb inversion clade</taxon>
        <taxon>NPAAA clade</taxon>
        <taxon>indigoferoid/millettioid clade</taxon>
        <taxon>Phaseoleae</taxon>
        <taxon>Cajanus</taxon>
    </lineage>
</organism>
<dbReference type="AlphaFoldDB" id="A0A151QUB0"/>
<dbReference type="EMBL" id="KQ484734">
    <property type="protein sequence ID" value="KYP33917.1"/>
    <property type="molecule type" value="Genomic_DNA"/>
</dbReference>
<gene>
    <name evidence="4" type="ORF">KK1_006511</name>
    <name evidence="3" type="ORF">KK1_045191</name>
</gene>
<keyword evidence="5" id="KW-1185">Reference proteome</keyword>
<sequence length="119" mass="13354">MSDRNETNPKLELRLNLSPPRVVDRRLESPNLSAIISPPSPPSSCASTDVKQEREDDNNNLGYSNSPEVVPLVLVGCHHCLMYIMVAKDNLMCPKCKSTALIEFLHDNNNNPIIRKKED</sequence>
<dbReference type="OMA" id="MYVMISK"/>
<dbReference type="EMBL" id="CM003604">
    <property type="protein sequence ID" value="KYP73854.1"/>
    <property type="molecule type" value="Genomic_DNA"/>
</dbReference>
<protein>
    <recommendedName>
        <fullName evidence="2">GIR1-like zinc ribbon domain-containing protein</fullName>
    </recommendedName>
</protein>
<dbReference type="InterPro" id="IPR055281">
    <property type="entry name" value="GIR1-2/SIED1"/>
</dbReference>
<feature type="region of interest" description="Disordered" evidence="1">
    <location>
        <begin position="28"/>
        <end position="64"/>
    </location>
</feature>
<accession>A0A151QUB0</accession>
<proteinExistence type="predicted"/>
<feature type="domain" description="GIR1-like zinc ribbon" evidence="2">
    <location>
        <begin position="72"/>
        <end position="106"/>
    </location>
</feature>
<evidence type="ECO:0000313" key="4">
    <source>
        <dbReference type="EMBL" id="KYP73854.1"/>
    </source>
</evidence>
<evidence type="ECO:0000313" key="5">
    <source>
        <dbReference type="Proteomes" id="UP000075243"/>
    </source>
</evidence>
<dbReference type="Pfam" id="PF24747">
    <property type="entry name" value="Zn-ribbon_GIR1"/>
    <property type="match status" value="1"/>
</dbReference>
<name>A0A151QUB0_CAJCA</name>
<dbReference type="STRING" id="3821.A0A151QUB0"/>
<reference evidence="3 5" key="1">
    <citation type="journal article" date="2012" name="Nat. Biotechnol.">
        <title>Draft genome sequence of pigeonpea (Cajanus cajan), an orphan legume crop of resource-poor farmers.</title>
        <authorList>
            <person name="Varshney R.K."/>
            <person name="Chen W."/>
            <person name="Li Y."/>
            <person name="Bharti A.K."/>
            <person name="Saxena R.K."/>
            <person name="Schlueter J.A."/>
            <person name="Donoghue M.T."/>
            <person name="Azam S."/>
            <person name="Fan G."/>
            <person name="Whaley A.M."/>
            <person name="Farmer A.D."/>
            <person name="Sheridan J."/>
            <person name="Iwata A."/>
            <person name="Tuteja R."/>
            <person name="Penmetsa R.V."/>
            <person name="Wu W."/>
            <person name="Upadhyaya H.D."/>
            <person name="Yang S.P."/>
            <person name="Shah T."/>
            <person name="Saxena K.B."/>
            <person name="Michael T."/>
            <person name="McCombie W.R."/>
            <person name="Yang B."/>
            <person name="Zhang G."/>
            <person name="Yang H."/>
            <person name="Wang J."/>
            <person name="Spillane C."/>
            <person name="Cook D.R."/>
            <person name="May G.D."/>
            <person name="Xu X."/>
            <person name="Jackson S.A."/>
        </authorList>
    </citation>
    <scope>NUCLEOTIDE SEQUENCE [LARGE SCALE GENOMIC DNA]</scope>
    <source>
        <strain evidence="5">cv. Asha</strain>
    </source>
</reference>
<dbReference type="Gramene" id="C.cajan_41709.t">
    <property type="protein sequence ID" value="C.cajan_41709.t.cds1"/>
    <property type="gene ID" value="C.cajan_41709"/>
</dbReference>
<evidence type="ECO:0000313" key="3">
    <source>
        <dbReference type="EMBL" id="KYP33917.1"/>
    </source>
</evidence>
<dbReference type="PANTHER" id="PTHR33177">
    <property type="entry name" value="PUTATIVE-RELATED"/>
    <property type="match status" value="1"/>
</dbReference>
<evidence type="ECO:0000256" key="1">
    <source>
        <dbReference type="SAM" id="MobiDB-lite"/>
    </source>
</evidence>
<dbReference type="InterPro" id="IPR056440">
    <property type="entry name" value="Zn-ribbon_GIR1"/>
</dbReference>